<gene>
    <name evidence="2" type="ORF">nbrc107696_09910</name>
</gene>
<evidence type="ECO:0008006" key="4">
    <source>
        <dbReference type="Google" id="ProtNLM"/>
    </source>
</evidence>
<organism evidence="2 3">
    <name type="scientific">Gordonia spumicola</name>
    <dbReference type="NCBI Taxonomy" id="589161"/>
    <lineage>
        <taxon>Bacteria</taxon>
        <taxon>Bacillati</taxon>
        <taxon>Actinomycetota</taxon>
        <taxon>Actinomycetes</taxon>
        <taxon>Mycobacteriales</taxon>
        <taxon>Gordoniaceae</taxon>
        <taxon>Gordonia</taxon>
    </lineage>
</organism>
<comment type="caution">
    <text evidence="2">The sequence shown here is derived from an EMBL/GenBank/DDBJ whole genome shotgun (WGS) entry which is preliminary data.</text>
</comment>
<dbReference type="AlphaFoldDB" id="A0A7I9V549"/>
<evidence type="ECO:0000256" key="1">
    <source>
        <dbReference type="SAM" id="SignalP"/>
    </source>
</evidence>
<dbReference type="RefSeq" id="WP_161894430.1">
    <property type="nucleotide sequence ID" value="NZ_BJOV01000002.1"/>
</dbReference>
<evidence type="ECO:0000313" key="3">
    <source>
        <dbReference type="Proteomes" id="UP000444960"/>
    </source>
</evidence>
<dbReference type="OrthoDB" id="4375444at2"/>
<keyword evidence="1" id="KW-0732">Signal</keyword>
<dbReference type="Proteomes" id="UP000444960">
    <property type="component" value="Unassembled WGS sequence"/>
</dbReference>
<feature type="signal peptide" evidence="1">
    <location>
        <begin position="1"/>
        <end position="22"/>
    </location>
</feature>
<keyword evidence="3" id="KW-1185">Reference proteome</keyword>
<sequence>MSTVRTRLIGGLLALTAVGAVAACGDEAPAVTAPQDLVLAAGDYPKGYDLKEVSKQQVLTEVAKGEANSKTTPAQCDKGSVFAPDTAADDFGLSAAKNGAGDRISEFVVTSPRDTESFRQAITGDCAKVTTVNGPTTEIVVSEPLDAPAALAGKPVFVFGQVRTTKANGKSVTNHEIGGAADVDGRLVRVQYVAAGADVDRAAFDEAFTRAVEKAAG</sequence>
<accession>A0A7I9V549</accession>
<name>A0A7I9V549_9ACTN</name>
<protein>
    <recommendedName>
        <fullName evidence="4">DUF5642 domain-containing protein</fullName>
    </recommendedName>
</protein>
<evidence type="ECO:0000313" key="2">
    <source>
        <dbReference type="EMBL" id="GEE00545.1"/>
    </source>
</evidence>
<proteinExistence type="predicted"/>
<dbReference type="PROSITE" id="PS51257">
    <property type="entry name" value="PROKAR_LIPOPROTEIN"/>
    <property type="match status" value="1"/>
</dbReference>
<feature type="chain" id="PRO_5029578345" description="DUF5642 domain-containing protein" evidence="1">
    <location>
        <begin position="23"/>
        <end position="217"/>
    </location>
</feature>
<dbReference type="EMBL" id="BJOV01000002">
    <property type="protein sequence ID" value="GEE00545.1"/>
    <property type="molecule type" value="Genomic_DNA"/>
</dbReference>
<reference evidence="3" key="1">
    <citation type="submission" date="2019-06" db="EMBL/GenBank/DDBJ databases">
        <title>Gordonia isolated from sludge of a wastewater treatment plant.</title>
        <authorList>
            <person name="Tamura T."/>
            <person name="Aoyama K."/>
            <person name="Kang Y."/>
            <person name="Saito S."/>
            <person name="Akiyama N."/>
            <person name="Yazawa K."/>
            <person name="Gonoi T."/>
            <person name="Mikami Y."/>
        </authorList>
    </citation>
    <scope>NUCLEOTIDE SEQUENCE [LARGE SCALE GENOMIC DNA]</scope>
    <source>
        <strain evidence="3">NBRC 107696</strain>
    </source>
</reference>